<evidence type="ECO:0000256" key="1">
    <source>
        <dbReference type="ARBA" id="ARBA00001971"/>
    </source>
</evidence>
<dbReference type="InterPro" id="IPR002401">
    <property type="entry name" value="Cyt_P450_E_grp-I"/>
</dbReference>
<evidence type="ECO:0000256" key="4">
    <source>
        <dbReference type="ARBA" id="ARBA00023004"/>
    </source>
</evidence>
<dbReference type="GO" id="GO:0004497">
    <property type="term" value="F:monooxygenase activity"/>
    <property type="evidence" value="ECO:0007669"/>
    <property type="project" value="UniProtKB-KW"/>
</dbReference>
<dbReference type="PRINTS" id="PR00385">
    <property type="entry name" value="P450"/>
</dbReference>
<protein>
    <submittedName>
        <fullName evidence="7">Cytochrome P450</fullName>
    </submittedName>
</protein>
<reference evidence="7 8" key="1">
    <citation type="journal article" date="2013" name="Proc. Natl. Acad. Sci. U.S.A.">
        <title>Genome of an arbuscular mycorrhizal fungus provides insight into the oldest plant symbiosis.</title>
        <authorList>
            <person name="Tisserant E."/>
            <person name="Malbreil M."/>
            <person name="Kuo A."/>
            <person name="Kohler A."/>
            <person name="Symeonidi A."/>
            <person name="Balestrini R."/>
            <person name="Charron P."/>
            <person name="Duensing N."/>
            <person name="Frei Dit Frey N."/>
            <person name="Gianinazzi-Pearson V."/>
            <person name="Gilbert L.B."/>
            <person name="Handa Y."/>
            <person name="Herr J.R."/>
            <person name="Hijri M."/>
            <person name="Koul R."/>
            <person name="Kawaguchi M."/>
            <person name="Krajinski F."/>
            <person name="Lammers P.J."/>
            <person name="Masclaux F.G."/>
            <person name="Murat C."/>
            <person name="Morin E."/>
            <person name="Ndikumana S."/>
            <person name="Pagni M."/>
            <person name="Petitpierre D."/>
            <person name="Requena N."/>
            <person name="Rosikiewicz P."/>
            <person name="Riley R."/>
            <person name="Saito K."/>
            <person name="San Clemente H."/>
            <person name="Shapiro H."/>
            <person name="van Tuinen D."/>
            <person name="Becard G."/>
            <person name="Bonfante P."/>
            <person name="Paszkowski U."/>
            <person name="Shachar-Hill Y.Y."/>
            <person name="Tuskan G.A."/>
            <person name="Young P.W."/>
            <person name="Sanders I.R."/>
            <person name="Henrissat B."/>
            <person name="Rensing S.A."/>
            <person name="Grigoriev I.V."/>
            <person name="Corradi N."/>
            <person name="Roux C."/>
            <person name="Martin F."/>
        </authorList>
    </citation>
    <scope>NUCLEOTIDE SEQUENCE [LARGE SCALE GENOMIC DNA]</scope>
    <source>
        <strain evidence="7 8">DAOM 197198</strain>
    </source>
</reference>
<evidence type="ECO:0000256" key="5">
    <source>
        <dbReference type="PIRSR" id="PIRSR602401-1"/>
    </source>
</evidence>
<evidence type="ECO:0000313" key="7">
    <source>
        <dbReference type="EMBL" id="POG69224.1"/>
    </source>
</evidence>
<dbReference type="InterPro" id="IPR017972">
    <property type="entry name" value="Cyt_P450_CS"/>
</dbReference>
<comment type="similarity">
    <text evidence="2 6">Belongs to the cytochrome P450 family.</text>
</comment>
<dbReference type="SUPFAM" id="SSF48264">
    <property type="entry name" value="Cytochrome P450"/>
    <property type="match status" value="1"/>
</dbReference>
<organism evidence="7 8">
    <name type="scientific">Rhizophagus irregularis (strain DAOM 181602 / DAOM 197198 / MUCL 43194)</name>
    <name type="common">Arbuscular mycorrhizal fungus</name>
    <name type="synonym">Glomus intraradices</name>
    <dbReference type="NCBI Taxonomy" id="747089"/>
    <lineage>
        <taxon>Eukaryota</taxon>
        <taxon>Fungi</taxon>
        <taxon>Fungi incertae sedis</taxon>
        <taxon>Mucoromycota</taxon>
        <taxon>Glomeromycotina</taxon>
        <taxon>Glomeromycetes</taxon>
        <taxon>Glomerales</taxon>
        <taxon>Glomeraceae</taxon>
        <taxon>Rhizophagus</taxon>
    </lineage>
</organism>
<dbReference type="PANTHER" id="PTHR24305">
    <property type="entry name" value="CYTOCHROME P450"/>
    <property type="match status" value="1"/>
</dbReference>
<dbReference type="Gene3D" id="1.10.630.10">
    <property type="entry name" value="Cytochrome P450"/>
    <property type="match status" value="1"/>
</dbReference>
<evidence type="ECO:0000256" key="2">
    <source>
        <dbReference type="ARBA" id="ARBA00010617"/>
    </source>
</evidence>
<sequence length="235" mass="27139">MLTSVITANTPRDINYTKTVGGESMDRPMTDLEIRHIMFDAFIGGTDTTANMISFIVYYLAHYPDVKRKVVEEIDRVFQDDKTRPITEKDLHQFKYIDAVIKEVDRVFPVSNMLQRYGAEPDEIAGYKWPRGTMFQVNAVSIHKNKNYWEDPETFNPDRWMVEGFEPKKYSFIMFGGGLRVCPGRKLAMIELVALTALIYRKYDFDLVDMEAPLQVRSGIISACTQLLVKVKSRN</sequence>
<evidence type="ECO:0000256" key="3">
    <source>
        <dbReference type="ARBA" id="ARBA00022723"/>
    </source>
</evidence>
<name>A0A2P4PV24_RHIID</name>
<dbReference type="CDD" id="cd00302">
    <property type="entry name" value="cytochrome_P450"/>
    <property type="match status" value="1"/>
</dbReference>
<reference evidence="7 8" key="2">
    <citation type="journal article" date="2018" name="New Phytol.">
        <title>High intraspecific genome diversity in the model arbuscular mycorrhizal symbiont Rhizophagus irregularis.</title>
        <authorList>
            <person name="Chen E.C.H."/>
            <person name="Morin E."/>
            <person name="Beaudet D."/>
            <person name="Noel J."/>
            <person name="Yildirir G."/>
            <person name="Ndikumana S."/>
            <person name="Charron P."/>
            <person name="St-Onge C."/>
            <person name="Giorgi J."/>
            <person name="Kruger M."/>
            <person name="Marton T."/>
            <person name="Ropars J."/>
            <person name="Grigoriev I.V."/>
            <person name="Hainaut M."/>
            <person name="Henrissat B."/>
            <person name="Roux C."/>
            <person name="Martin F."/>
            <person name="Corradi N."/>
        </authorList>
    </citation>
    <scope>NUCLEOTIDE SEQUENCE [LARGE SCALE GENOMIC DNA]</scope>
    <source>
        <strain evidence="7 8">DAOM 197198</strain>
    </source>
</reference>
<dbReference type="InterPro" id="IPR050121">
    <property type="entry name" value="Cytochrome_P450_monoxygenase"/>
</dbReference>
<dbReference type="VEuPathDB" id="FungiDB:RhiirFUN_025099"/>
<dbReference type="GO" id="GO:0016705">
    <property type="term" value="F:oxidoreductase activity, acting on paired donors, with incorporation or reduction of molecular oxygen"/>
    <property type="evidence" value="ECO:0007669"/>
    <property type="project" value="InterPro"/>
</dbReference>
<keyword evidence="8" id="KW-1185">Reference proteome</keyword>
<dbReference type="PANTHER" id="PTHR24305:SF166">
    <property type="entry name" value="CYTOCHROME P450 12A4, MITOCHONDRIAL-RELATED"/>
    <property type="match status" value="1"/>
</dbReference>
<keyword evidence="4 5" id="KW-0408">Iron</keyword>
<evidence type="ECO:0000256" key="6">
    <source>
        <dbReference type="RuleBase" id="RU000461"/>
    </source>
</evidence>
<keyword evidence="3 5" id="KW-0479">Metal-binding</keyword>
<dbReference type="PROSITE" id="PS00086">
    <property type="entry name" value="CYTOCHROME_P450"/>
    <property type="match status" value="1"/>
</dbReference>
<comment type="caution">
    <text evidence="7">The sequence shown here is derived from an EMBL/GenBank/DDBJ whole genome shotgun (WGS) entry which is preliminary data.</text>
</comment>
<feature type="binding site" description="axial binding residue" evidence="5">
    <location>
        <position position="182"/>
    </location>
    <ligand>
        <name>heme</name>
        <dbReference type="ChEBI" id="CHEBI:30413"/>
    </ligand>
    <ligandPart>
        <name>Fe</name>
        <dbReference type="ChEBI" id="CHEBI:18248"/>
    </ligandPart>
</feature>
<keyword evidence="5 6" id="KW-0349">Heme</keyword>
<dbReference type="GO" id="GO:0020037">
    <property type="term" value="F:heme binding"/>
    <property type="evidence" value="ECO:0007669"/>
    <property type="project" value="InterPro"/>
</dbReference>
<comment type="cofactor">
    <cofactor evidence="1 5">
        <name>heme</name>
        <dbReference type="ChEBI" id="CHEBI:30413"/>
    </cofactor>
</comment>
<accession>A0A2P4PV24</accession>
<dbReference type="EMBL" id="AUPC02000139">
    <property type="protein sequence ID" value="POG69224.1"/>
    <property type="molecule type" value="Genomic_DNA"/>
</dbReference>
<dbReference type="Proteomes" id="UP000018888">
    <property type="component" value="Unassembled WGS sequence"/>
</dbReference>
<keyword evidence="6" id="KW-0560">Oxidoreductase</keyword>
<dbReference type="PRINTS" id="PR00463">
    <property type="entry name" value="EP450I"/>
</dbReference>
<gene>
    <name evidence="7" type="ORF">GLOIN_2v1629078</name>
</gene>
<dbReference type="AlphaFoldDB" id="A0A2P4PV24"/>
<evidence type="ECO:0000313" key="8">
    <source>
        <dbReference type="Proteomes" id="UP000018888"/>
    </source>
</evidence>
<keyword evidence="6" id="KW-0503">Monooxygenase</keyword>
<dbReference type="GO" id="GO:0005506">
    <property type="term" value="F:iron ion binding"/>
    <property type="evidence" value="ECO:0007669"/>
    <property type="project" value="InterPro"/>
</dbReference>
<proteinExistence type="inferred from homology"/>
<dbReference type="InterPro" id="IPR001128">
    <property type="entry name" value="Cyt_P450"/>
</dbReference>
<dbReference type="Pfam" id="PF00067">
    <property type="entry name" value="p450"/>
    <property type="match status" value="1"/>
</dbReference>
<dbReference type="InterPro" id="IPR036396">
    <property type="entry name" value="Cyt_P450_sf"/>
</dbReference>